<accession>A0A1E3NGV7</accession>
<dbReference type="OrthoDB" id="9972657at2759"/>
<proteinExistence type="inferred from homology"/>
<dbReference type="GO" id="GO:0005634">
    <property type="term" value="C:nucleus"/>
    <property type="evidence" value="ECO:0007669"/>
    <property type="project" value="EnsemblFungi"/>
</dbReference>
<evidence type="ECO:0008006" key="6">
    <source>
        <dbReference type="Google" id="ProtNLM"/>
    </source>
</evidence>
<name>A0A1E3NGV7_9ASCO</name>
<protein>
    <recommendedName>
        <fullName evidence="6">Protein KTI12</fullName>
    </recommendedName>
</protein>
<evidence type="ECO:0000256" key="3">
    <source>
        <dbReference type="ARBA" id="ARBA00025768"/>
    </source>
</evidence>
<evidence type="ECO:0000313" key="4">
    <source>
        <dbReference type="EMBL" id="ODQ45349.1"/>
    </source>
</evidence>
<dbReference type="Proteomes" id="UP000094455">
    <property type="component" value="Unassembled WGS sequence"/>
</dbReference>
<dbReference type="PANTHER" id="PTHR12435">
    <property type="match status" value="1"/>
</dbReference>
<reference evidence="4 5" key="1">
    <citation type="journal article" date="2016" name="Proc. Natl. Acad. Sci. U.S.A.">
        <title>Comparative genomics of biotechnologically important yeasts.</title>
        <authorList>
            <person name="Riley R."/>
            <person name="Haridas S."/>
            <person name="Wolfe K.H."/>
            <person name="Lopes M.R."/>
            <person name="Hittinger C.T."/>
            <person name="Goeker M."/>
            <person name="Salamov A.A."/>
            <person name="Wisecaver J.H."/>
            <person name="Long T.M."/>
            <person name="Calvey C.H."/>
            <person name="Aerts A.L."/>
            <person name="Barry K.W."/>
            <person name="Choi C."/>
            <person name="Clum A."/>
            <person name="Coughlan A.Y."/>
            <person name="Deshpande S."/>
            <person name="Douglass A.P."/>
            <person name="Hanson S.J."/>
            <person name="Klenk H.-P."/>
            <person name="LaButti K.M."/>
            <person name="Lapidus A."/>
            <person name="Lindquist E.A."/>
            <person name="Lipzen A.M."/>
            <person name="Meier-Kolthoff J.P."/>
            <person name="Ohm R.A."/>
            <person name="Otillar R.P."/>
            <person name="Pangilinan J.L."/>
            <person name="Peng Y."/>
            <person name="Rokas A."/>
            <person name="Rosa C.A."/>
            <person name="Scheuner C."/>
            <person name="Sibirny A.A."/>
            <person name="Slot J.C."/>
            <person name="Stielow J.B."/>
            <person name="Sun H."/>
            <person name="Kurtzman C.P."/>
            <person name="Blackwell M."/>
            <person name="Grigoriev I.V."/>
            <person name="Jeffries T.W."/>
        </authorList>
    </citation>
    <scope>NUCLEOTIDE SEQUENCE [LARGE SCALE GENOMIC DNA]</scope>
    <source>
        <strain evidence="4 5">NRRL Y-2026</strain>
    </source>
</reference>
<organism evidence="4 5">
    <name type="scientific">Pichia membranifaciens NRRL Y-2026</name>
    <dbReference type="NCBI Taxonomy" id="763406"/>
    <lineage>
        <taxon>Eukaryota</taxon>
        <taxon>Fungi</taxon>
        <taxon>Dikarya</taxon>
        <taxon>Ascomycota</taxon>
        <taxon>Saccharomycotina</taxon>
        <taxon>Pichiomycetes</taxon>
        <taxon>Pichiales</taxon>
        <taxon>Pichiaceae</taxon>
        <taxon>Pichia</taxon>
    </lineage>
</organism>
<dbReference type="EMBL" id="KV454005">
    <property type="protein sequence ID" value="ODQ45349.1"/>
    <property type="molecule type" value="Genomic_DNA"/>
</dbReference>
<dbReference type="AlphaFoldDB" id="A0A1E3NGV7"/>
<gene>
    <name evidence="4" type="ORF">PICMEDRAFT_74113</name>
</gene>
<dbReference type="GO" id="GO:0005524">
    <property type="term" value="F:ATP binding"/>
    <property type="evidence" value="ECO:0007669"/>
    <property type="project" value="UniProtKB-KW"/>
</dbReference>
<evidence type="ECO:0000256" key="2">
    <source>
        <dbReference type="ARBA" id="ARBA00022840"/>
    </source>
</evidence>
<sequence length="294" mass="33021">MPLVLFAGFPSSGKSTWAQRLAEQLQSRISTLAPHEEGANMKVILHSDDSLGIRREMYRESATEKAARAAQMSAVKRDISKNNIVILDSMSYNKGFRYQLFCEAKSAATSNCLVQVICPTAVCFELNAAREDRQHAWQDDLLAQMIARFEEPDGAKRWDSPLISVAHDEAELPFDRIWEAVALKKAPKPNHATVLKPAVAADYLQQLDRLTNQVVSDLVAYQQIDAFGTLRIKNTDASDCFVELPSLHTSTATLQRIRRNFLNLNRVRQLDPDRIIPLFTEYLSNHLSSDGAPH</sequence>
<dbReference type="STRING" id="763406.A0A1E3NGV7"/>
<keyword evidence="5" id="KW-1185">Reference proteome</keyword>
<dbReference type="GO" id="GO:0003682">
    <property type="term" value="F:chromatin binding"/>
    <property type="evidence" value="ECO:0007669"/>
    <property type="project" value="EnsemblFungi"/>
</dbReference>
<dbReference type="SUPFAM" id="SSF52540">
    <property type="entry name" value="P-loop containing nucleoside triphosphate hydrolases"/>
    <property type="match status" value="1"/>
</dbReference>
<evidence type="ECO:0000313" key="5">
    <source>
        <dbReference type="Proteomes" id="UP000094455"/>
    </source>
</evidence>
<dbReference type="GO" id="GO:0006357">
    <property type="term" value="P:regulation of transcription by RNA polymerase II"/>
    <property type="evidence" value="ECO:0007669"/>
    <property type="project" value="EnsemblFungi"/>
</dbReference>
<dbReference type="GeneID" id="30181367"/>
<dbReference type="GO" id="GO:0002098">
    <property type="term" value="P:tRNA wobble uridine modification"/>
    <property type="evidence" value="ECO:0007669"/>
    <property type="project" value="EnsemblFungi"/>
</dbReference>
<keyword evidence="2" id="KW-0067">ATP-binding</keyword>
<keyword evidence="1" id="KW-0547">Nucleotide-binding</keyword>
<dbReference type="RefSeq" id="XP_019016462.1">
    <property type="nucleotide sequence ID" value="XM_019164680.1"/>
</dbReference>
<evidence type="ECO:0000256" key="1">
    <source>
        <dbReference type="ARBA" id="ARBA00022741"/>
    </source>
</evidence>
<dbReference type="InterPro" id="IPR027417">
    <property type="entry name" value="P-loop_NTPase"/>
</dbReference>
<dbReference type="InterPro" id="IPR013641">
    <property type="entry name" value="KTI12/PSTK"/>
</dbReference>
<dbReference type="Gene3D" id="3.40.50.300">
    <property type="entry name" value="P-loop containing nucleotide triphosphate hydrolases"/>
    <property type="match status" value="1"/>
</dbReference>
<dbReference type="GO" id="GO:0005737">
    <property type="term" value="C:cytoplasm"/>
    <property type="evidence" value="ECO:0007669"/>
    <property type="project" value="EnsemblFungi"/>
</dbReference>
<dbReference type="Pfam" id="PF08433">
    <property type="entry name" value="KTI12"/>
    <property type="match status" value="1"/>
</dbReference>
<comment type="similarity">
    <text evidence="3">Belongs to the KTI12 family.</text>
</comment>